<evidence type="ECO:0000313" key="1">
    <source>
        <dbReference type="EMBL" id="KAI5069100.1"/>
    </source>
</evidence>
<sequence length="90" mass="10469">MMQEEKTKHIPFSKSTSQTIFLSKGDVQPAIHVSAIEKAKSFKLEKWALFLSSRMWVRCSVQVKKNVILVWFSFSSFRSFTSCEITWCQS</sequence>
<evidence type="ECO:0000313" key="2">
    <source>
        <dbReference type="Proteomes" id="UP000886520"/>
    </source>
</evidence>
<reference evidence="1" key="1">
    <citation type="submission" date="2021-01" db="EMBL/GenBank/DDBJ databases">
        <title>Adiantum capillus-veneris genome.</title>
        <authorList>
            <person name="Fang Y."/>
            <person name="Liao Q."/>
        </authorList>
    </citation>
    <scope>NUCLEOTIDE SEQUENCE</scope>
    <source>
        <strain evidence="1">H3</strain>
        <tissue evidence="1">Leaf</tissue>
    </source>
</reference>
<dbReference type="Proteomes" id="UP000886520">
    <property type="component" value="Chromosome 15"/>
</dbReference>
<organism evidence="1 2">
    <name type="scientific">Adiantum capillus-veneris</name>
    <name type="common">Maidenhair fern</name>
    <dbReference type="NCBI Taxonomy" id="13818"/>
    <lineage>
        <taxon>Eukaryota</taxon>
        <taxon>Viridiplantae</taxon>
        <taxon>Streptophyta</taxon>
        <taxon>Embryophyta</taxon>
        <taxon>Tracheophyta</taxon>
        <taxon>Polypodiopsida</taxon>
        <taxon>Polypodiidae</taxon>
        <taxon>Polypodiales</taxon>
        <taxon>Pteridineae</taxon>
        <taxon>Pteridaceae</taxon>
        <taxon>Vittarioideae</taxon>
        <taxon>Adiantum</taxon>
    </lineage>
</organism>
<comment type="caution">
    <text evidence="1">The sequence shown here is derived from an EMBL/GenBank/DDBJ whole genome shotgun (WGS) entry which is preliminary data.</text>
</comment>
<protein>
    <submittedName>
        <fullName evidence="1">Uncharacterized protein</fullName>
    </submittedName>
</protein>
<dbReference type="AlphaFoldDB" id="A0A9D4ZD60"/>
<proteinExistence type="predicted"/>
<keyword evidence="2" id="KW-1185">Reference proteome</keyword>
<name>A0A9D4ZD60_ADICA</name>
<gene>
    <name evidence="1" type="ORF">GOP47_0015401</name>
</gene>
<dbReference type="EMBL" id="JABFUD020000015">
    <property type="protein sequence ID" value="KAI5069100.1"/>
    <property type="molecule type" value="Genomic_DNA"/>
</dbReference>
<accession>A0A9D4ZD60</accession>